<dbReference type="InterPro" id="IPR013783">
    <property type="entry name" value="Ig-like_fold"/>
</dbReference>
<evidence type="ECO:0000256" key="5">
    <source>
        <dbReference type="SAM" id="Coils"/>
    </source>
</evidence>
<dbReference type="InterPro" id="IPR000203">
    <property type="entry name" value="GPS"/>
</dbReference>
<dbReference type="GO" id="GO:0016020">
    <property type="term" value="C:membrane"/>
    <property type="evidence" value="ECO:0007669"/>
    <property type="project" value="UniProtKB-SubCell"/>
</dbReference>
<protein>
    <submittedName>
        <fullName evidence="10">Uncharacterized protein</fullName>
    </submittedName>
</protein>
<feature type="domain" description="G-protein coupled receptors family 2 profile 2" evidence="8">
    <location>
        <begin position="600"/>
        <end position="878"/>
    </location>
</feature>
<feature type="transmembrane region" description="Helical" evidence="6">
    <location>
        <begin position="697"/>
        <end position="720"/>
    </location>
</feature>
<dbReference type="InterPro" id="IPR003961">
    <property type="entry name" value="FN3_dom"/>
</dbReference>
<evidence type="ECO:0000256" key="3">
    <source>
        <dbReference type="ARBA" id="ARBA00022989"/>
    </source>
</evidence>
<dbReference type="EMBL" id="CAJNOC010005183">
    <property type="protein sequence ID" value="CAF1044931.1"/>
    <property type="molecule type" value="Genomic_DNA"/>
</dbReference>
<keyword evidence="2 6" id="KW-0812">Transmembrane</keyword>
<dbReference type="PROSITE" id="PS50261">
    <property type="entry name" value="G_PROTEIN_RECEP_F2_4"/>
    <property type="match status" value="1"/>
</dbReference>
<dbReference type="GO" id="GO:0007166">
    <property type="term" value="P:cell surface receptor signaling pathway"/>
    <property type="evidence" value="ECO:0007669"/>
    <property type="project" value="InterPro"/>
</dbReference>
<dbReference type="Gene3D" id="2.60.40.10">
    <property type="entry name" value="Immunoglobulins"/>
    <property type="match status" value="1"/>
</dbReference>
<comment type="subcellular location">
    <subcellularLocation>
        <location evidence="1">Membrane</location>
        <topology evidence="1">Multi-pass membrane protein</topology>
    </subcellularLocation>
</comment>
<evidence type="ECO:0000256" key="6">
    <source>
        <dbReference type="SAM" id="Phobius"/>
    </source>
</evidence>
<evidence type="ECO:0000256" key="2">
    <source>
        <dbReference type="ARBA" id="ARBA00022692"/>
    </source>
</evidence>
<dbReference type="Gene3D" id="1.20.1070.10">
    <property type="entry name" value="Rhodopsin 7-helix transmembrane proteins"/>
    <property type="match status" value="1"/>
</dbReference>
<dbReference type="SMART" id="SM00303">
    <property type="entry name" value="GPS"/>
    <property type="match status" value="1"/>
</dbReference>
<dbReference type="PANTHER" id="PTHR47767:SF2">
    <property type="entry name" value="GPS DOMAIN-CONTAINING PROTEIN"/>
    <property type="match status" value="1"/>
</dbReference>
<dbReference type="SMART" id="SM00060">
    <property type="entry name" value="FN3"/>
    <property type="match status" value="1"/>
</dbReference>
<feature type="transmembrane region" description="Helical" evidence="6">
    <location>
        <begin position="727"/>
        <end position="751"/>
    </location>
</feature>
<evidence type="ECO:0000256" key="4">
    <source>
        <dbReference type="ARBA" id="ARBA00023136"/>
    </source>
</evidence>
<dbReference type="Pfam" id="PF00002">
    <property type="entry name" value="7tm_2"/>
    <property type="match status" value="1"/>
</dbReference>
<dbReference type="InterPro" id="IPR017981">
    <property type="entry name" value="GPCR_2-like_7TM"/>
</dbReference>
<dbReference type="SUPFAM" id="SSF81321">
    <property type="entry name" value="Family A G protein-coupled receptor-like"/>
    <property type="match status" value="1"/>
</dbReference>
<sequence length="910" mass="102948">MALLLLVFIKIVIFSLLALETNSQYSNDILSVTKQDPSLIMITFTSPTGSYDSIKLVCTIDGNVFPFRLSSSATSGFCFKNPSIAGYEIIITIYVTVSGVDYMSTEITKLIEPEPVTSIQLLNSTTNSLSFTWQAPILGLFYNYRVQCLESNSNIVVVDITLSKNVTQASCAGLTDNTEYIVRIETLINSPNENASTSAQSIFFTAQVTIYSTTVTSLSLTSLEPTTLESISLETTNLASVSLEQTTLENVNLELTTLASVSLESTSSKISNWTWLNLNELAEIDFTDVSNDELLLVINQLKINLTKLQNTVSDKTEIISFLKKSSKVIENIALRRTRTEKKEIVKSFASFIDQFLNEPISVFQQSENGSNKLSNGLEKISNKVEFSQDIQDYTEVFTNFFLKSTIPKNDTLLDFWDYGFVKISEKTVTGVDSDTIDSFLALSDFKYASYFNKKKIEELILQNKFPRITFLGYETSKLFSSSTANNTLDETDCSSTRQIGTNVISINPISYLENSDELVSIIYNEQNSEKYCDRRKVNFTYECVYWNYEKNDWSSYGCKHTLVEKNNKTLHKCTCNHTTNFALLMVADNLGFCDWCDSVLFYVSIIGVSLSIIGLLITFGNDLVLKIKSIALRHRMNQENPFMKQYVGMSKDFLNIFSTWCLTLLIMNCVYLGFTFFKFEQVDTNLTTRASCITIGVLLHFFLLSSFCLSFCLNFIQFLIIYKSFKVFRYLFLISTTISFGIPLLIVVIVISIDREAYISPNKYCWLHSLYAVFGALVPIGLIILLHLALLITIIITLVKIGNKKEKYVHDNIKLKREVGLISSCYVNSGLCWLFGFLVSIQGTSNEITYARFVFGLIFCVLNSTQGVQIFITYFFITKSRRKLLKKEISDVSKLFMISKSNRITPVEID</sequence>
<dbReference type="OrthoDB" id="1100386at2759"/>
<proteinExistence type="predicted"/>
<feature type="transmembrane region" description="Helical" evidence="6">
    <location>
        <begin position="819"/>
        <end position="841"/>
    </location>
</feature>
<accession>A0A814K1I2</accession>
<dbReference type="InterPro" id="IPR053066">
    <property type="entry name" value="ADGR_G7"/>
</dbReference>
<dbReference type="GO" id="GO:0004930">
    <property type="term" value="F:G protein-coupled receptor activity"/>
    <property type="evidence" value="ECO:0007669"/>
    <property type="project" value="InterPro"/>
</dbReference>
<evidence type="ECO:0000259" key="9">
    <source>
        <dbReference type="PROSITE" id="PS50853"/>
    </source>
</evidence>
<feature type="transmembrane region" description="Helical" evidence="6">
    <location>
        <begin position="771"/>
        <end position="799"/>
    </location>
</feature>
<dbReference type="InterPro" id="IPR000832">
    <property type="entry name" value="GPCR_2_secretin-like"/>
</dbReference>
<reference evidence="10" key="1">
    <citation type="submission" date="2021-02" db="EMBL/GenBank/DDBJ databases">
        <authorList>
            <person name="Nowell W R."/>
        </authorList>
    </citation>
    <scope>NUCLEOTIDE SEQUENCE</scope>
    <source>
        <strain evidence="10">Ploen Becks lab</strain>
    </source>
</reference>
<keyword evidence="7" id="KW-0732">Signal</keyword>
<feature type="transmembrane region" description="Helical" evidence="6">
    <location>
        <begin position="853"/>
        <end position="877"/>
    </location>
</feature>
<keyword evidence="4 6" id="KW-0472">Membrane</keyword>
<dbReference type="Pfam" id="PF01825">
    <property type="entry name" value="GPS"/>
    <property type="match status" value="1"/>
</dbReference>
<feature type="transmembrane region" description="Helical" evidence="6">
    <location>
        <begin position="599"/>
        <end position="625"/>
    </location>
</feature>
<feature type="signal peptide" evidence="7">
    <location>
        <begin position="1"/>
        <end position="18"/>
    </location>
</feature>
<evidence type="ECO:0000313" key="11">
    <source>
        <dbReference type="Proteomes" id="UP000663879"/>
    </source>
</evidence>
<dbReference type="AlphaFoldDB" id="A0A814K1I2"/>
<dbReference type="CDD" id="cd00063">
    <property type="entry name" value="FN3"/>
    <property type="match status" value="1"/>
</dbReference>
<dbReference type="PANTHER" id="PTHR47767">
    <property type="entry name" value="ADHESION G PROTEIN-COUPLED RECEPTOR G7"/>
    <property type="match status" value="1"/>
</dbReference>
<keyword evidence="11" id="KW-1185">Reference proteome</keyword>
<dbReference type="SUPFAM" id="SSF49265">
    <property type="entry name" value="Fibronectin type III"/>
    <property type="match status" value="1"/>
</dbReference>
<dbReference type="Proteomes" id="UP000663879">
    <property type="component" value="Unassembled WGS sequence"/>
</dbReference>
<organism evidence="10 11">
    <name type="scientific">Brachionus calyciflorus</name>
    <dbReference type="NCBI Taxonomy" id="104777"/>
    <lineage>
        <taxon>Eukaryota</taxon>
        <taxon>Metazoa</taxon>
        <taxon>Spiralia</taxon>
        <taxon>Gnathifera</taxon>
        <taxon>Rotifera</taxon>
        <taxon>Eurotatoria</taxon>
        <taxon>Monogononta</taxon>
        <taxon>Pseudotrocha</taxon>
        <taxon>Ploima</taxon>
        <taxon>Brachionidae</taxon>
        <taxon>Brachionus</taxon>
    </lineage>
</organism>
<feature type="domain" description="Fibronectin type-III" evidence="9">
    <location>
        <begin position="115"/>
        <end position="209"/>
    </location>
</feature>
<feature type="chain" id="PRO_5032952291" evidence="7">
    <location>
        <begin position="19"/>
        <end position="910"/>
    </location>
</feature>
<dbReference type="InterPro" id="IPR046338">
    <property type="entry name" value="GAIN_dom_sf"/>
</dbReference>
<feature type="coiled-coil region" evidence="5">
    <location>
        <begin position="291"/>
        <end position="318"/>
    </location>
</feature>
<evidence type="ECO:0000256" key="1">
    <source>
        <dbReference type="ARBA" id="ARBA00004141"/>
    </source>
</evidence>
<dbReference type="Gene3D" id="2.60.220.50">
    <property type="match status" value="1"/>
</dbReference>
<dbReference type="Pfam" id="PF00041">
    <property type="entry name" value="fn3"/>
    <property type="match status" value="1"/>
</dbReference>
<keyword evidence="5" id="KW-0175">Coiled coil</keyword>
<evidence type="ECO:0000313" key="10">
    <source>
        <dbReference type="EMBL" id="CAF1044931.1"/>
    </source>
</evidence>
<feature type="transmembrane region" description="Helical" evidence="6">
    <location>
        <begin position="653"/>
        <end position="677"/>
    </location>
</feature>
<evidence type="ECO:0000256" key="7">
    <source>
        <dbReference type="SAM" id="SignalP"/>
    </source>
</evidence>
<gene>
    <name evidence="10" type="ORF">OXX778_LOCUS18535</name>
</gene>
<evidence type="ECO:0000259" key="8">
    <source>
        <dbReference type="PROSITE" id="PS50261"/>
    </source>
</evidence>
<keyword evidence="3 6" id="KW-1133">Transmembrane helix</keyword>
<comment type="caution">
    <text evidence="10">The sequence shown here is derived from an EMBL/GenBank/DDBJ whole genome shotgun (WGS) entry which is preliminary data.</text>
</comment>
<dbReference type="PROSITE" id="PS50853">
    <property type="entry name" value="FN3"/>
    <property type="match status" value="1"/>
</dbReference>
<name>A0A814K1I2_9BILA</name>
<dbReference type="InterPro" id="IPR036116">
    <property type="entry name" value="FN3_sf"/>
</dbReference>